<evidence type="ECO:0000259" key="2">
    <source>
        <dbReference type="Pfam" id="PF13629"/>
    </source>
</evidence>
<dbReference type="Proteomes" id="UP000048984">
    <property type="component" value="Unassembled WGS sequence"/>
</dbReference>
<dbReference type="AlphaFoldDB" id="A0A0P6VQH0"/>
<keyword evidence="1" id="KW-0732">Signal</keyword>
<name>A0A0P6VQH0_9HYPH</name>
<proteinExistence type="predicted"/>
<dbReference type="STRING" id="665126.ABB55_19310"/>
<protein>
    <recommendedName>
        <fullName evidence="2">Pilus formation protein N-terminal domain-containing protein</fullName>
    </recommendedName>
</protein>
<dbReference type="EMBL" id="LJYW01000001">
    <property type="protein sequence ID" value="KPL54096.1"/>
    <property type="molecule type" value="Genomic_DNA"/>
</dbReference>
<reference evidence="3 4" key="2">
    <citation type="submission" date="2015-10" db="EMBL/GenBank/DDBJ databases">
        <title>Draft Genome Sequence of Prosthecomicrobium hirschii ATCC 27832.</title>
        <authorList>
            <person name="Daniel J."/>
            <person name="Givan S.A."/>
            <person name="Brun Y.V."/>
            <person name="Brown P.J."/>
        </authorList>
    </citation>
    <scope>NUCLEOTIDE SEQUENCE [LARGE SCALE GENOMIC DNA]</scope>
    <source>
        <strain evidence="3 4">16</strain>
    </source>
</reference>
<evidence type="ECO:0000313" key="4">
    <source>
        <dbReference type="Proteomes" id="UP000048984"/>
    </source>
</evidence>
<dbReference type="RefSeq" id="WP_054360262.1">
    <property type="nucleotide sequence ID" value="NZ_JAPCYQ010000001.1"/>
</dbReference>
<feature type="signal peptide" evidence="1">
    <location>
        <begin position="1"/>
        <end position="21"/>
    </location>
</feature>
<feature type="domain" description="Pilus formation protein N-terminal" evidence="2">
    <location>
        <begin position="23"/>
        <end position="91"/>
    </location>
</feature>
<dbReference type="InterPro" id="IPR032789">
    <property type="entry name" value="T2SS-T3SS_pil_N"/>
</dbReference>
<organism evidence="3 4">
    <name type="scientific">Prosthecodimorpha hirschii</name>
    <dbReference type="NCBI Taxonomy" id="665126"/>
    <lineage>
        <taxon>Bacteria</taxon>
        <taxon>Pseudomonadati</taxon>
        <taxon>Pseudomonadota</taxon>
        <taxon>Alphaproteobacteria</taxon>
        <taxon>Hyphomicrobiales</taxon>
        <taxon>Ancalomicrobiaceae</taxon>
        <taxon>Prosthecodimorpha</taxon>
    </lineage>
</organism>
<accession>A0A0P6VQH0</accession>
<feature type="chain" id="PRO_5006131706" description="Pilus formation protein N-terminal domain-containing protein" evidence="1">
    <location>
        <begin position="22"/>
        <end position="154"/>
    </location>
</feature>
<evidence type="ECO:0000313" key="3">
    <source>
        <dbReference type="EMBL" id="KPL54096.1"/>
    </source>
</evidence>
<evidence type="ECO:0000256" key="1">
    <source>
        <dbReference type="SAM" id="SignalP"/>
    </source>
</evidence>
<gene>
    <name evidence="3" type="ORF">ABB55_19310</name>
</gene>
<keyword evidence="4" id="KW-1185">Reference proteome</keyword>
<comment type="caution">
    <text evidence="3">The sequence shown here is derived from an EMBL/GenBank/DDBJ whole genome shotgun (WGS) entry which is preliminary data.</text>
</comment>
<dbReference type="Pfam" id="PF13629">
    <property type="entry name" value="T2SS-T3SS_pil_N"/>
    <property type="match status" value="1"/>
</dbReference>
<reference evidence="3 4" key="1">
    <citation type="submission" date="2015-09" db="EMBL/GenBank/DDBJ databases">
        <authorList>
            <person name="Jackson K.R."/>
            <person name="Lunt B.L."/>
            <person name="Fisher J.N.B."/>
            <person name="Gardner A.V."/>
            <person name="Bailey M.E."/>
            <person name="Deus L.M."/>
            <person name="Earl A.S."/>
            <person name="Gibby P.D."/>
            <person name="Hartmann K.A."/>
            <person name="Liu J.E."/>
            <person name="Manci A.M."/>
            <person name="Nielsen D.A."/>
            <person name="Solomon M.B."/>
            <person name="Breakwell D.P."/>
            <person name="Burnett S.H."/>
            <person name="Grose J.H."/>
        </authorList>
    </citation>
    <scope>NUCLEOTIDE SEQUENCE [LARGE SCALE GENOMIC DNA]</scope>
    <source>
        <strain evidence="3 4">16</strain>
    </source>
</reference>
<sequence>MRTALAVLLAALPFLAGPAGAKDPILVTMDRAKVMRISTPADTVIVGNPGIADAVVHDRQTLIITGRMVGVTNLVILDKKGEPIADETITVEKIQQNLVTVQRGNQRSSYFCTPHCASMMEVGDSPESFGTAQAQISQRNSLGAQFTGGPPGQQ</sequence>